<dbReference type="InterPro" id="IPR013783">
    <property type="entry name" value="Ig-like_fold"/>
</dbReference>
<dbReference type="Pfam" id="PF00128">
    <property type="entry name" value="Alpha-amylase"/>
    <property type="match status" value="1"/>
</dbReference>
<keyword evidence="3 5" id="KW-0326">Glycosidase</keyword>
<dbReference type="Gene3D" id="2.60.40.10">
    <property type="entry name" value="Immunoglobulins"/>
    <property type="match status" value="1"/>
</dbReference>
<name>A0ABS2KSX8_9NOCA</name>
<dbReference type="InterPro" id="IPR017853">
    <property type="entry name" value="GH"/>
</dbReference>
<dbReference type="InterPro" id="IPR044505">
    <property type="entry name" value="GlgX_Isoamylase_N_E_set"/>
</dbReference>
<dbReference type="SUPFAM" id="SSF51011">
    <property type="entry name" value="Glycosyl hydrolase domain"/>
    <property type="match status" value="1"/>
</dbReference>
<protein>
    <submittedName>
        <fullName evidence="5">Glycogen operon protein</fullName>
        <ecNumber evidence="5">3.2.1.-</ecNumber>
    </submittedName>
</protein>
<dbReference type="GO" id="GO:0016798">
    <property type="term" value="F:hydrolase activity, acting on glycosyl bonds"/>
    <property type="evidence" value="ECO:0007669"/>
    <property type="project" value="UniProtKB-KW"/>
</dbReference>
<keyword evidence="2 5" id="KW-0378">Hydrolase</keyword>
<organism evidence="5 6">
    <name type="scientific">Rhodococcoides corynebacterioides</name>
    <dbReference type="NCBI Taxonomy" id="53972"/>
    <lineage>
        <taxon>Bacteria</taxon>
        <taxon>Bacillati</taxon>
        <taxon>Actinomycetota</taxon>
        <taxon>Actinomycetes</taxon>
        <taxon>Mycobacteriales</taxon>
        <taxon>Nocardiaceae</taxon>
        <taxon>Rhodococcoides</taxon>
    </lineage>
</organism>
<dbReference type="NCBIfam" id="TIGR02100">
    <property type="entry name" value="glgX_debranch"/>
    <property type="match status" value="1"/>
</dbReference>
<dbReference type="CDD" id="cd11326">
    <property type="entry name" value="AmyAc_Glg_debranch"/>
    <property type="match status" value="1"/>
</dbReference>
<evidence type="ECO:0000256" key="2">
    <source>
        <dbReference type="ARBA" id="ARBA00022801"/>
    </source>
</evidence>
<dbReference type="InterPro" id="IPR014756">
    <property type="entry name" value="Ig_E-set"/>
</dbReference>
<evidence type="ECO:0000256" key="3">
    <source>
        <dbReference type="ARBA" id="ARBA00023295"/>
    </source>
</evidence>
<dbReference type="Gene3D" id="2.60.40.1180">
    <property type="entry name" value="Golgi alpha-mannosidase II"/>
    <property type="match status" value="1"/>
</dbReference>
<dbReference type="InterPro" id="IPR011837">
    <property type="entry name" value="Glycogen_debranch_GlgX"/>
</dbReference>
<gene>
    <name evidence="5" type="ORF">JOE42_001798</name>
</gene>
<sequence>MSHEQNSPKSAAASGTPFPLGAHPVEGGVCFAVHAPDAHAVEVCLVDGSGPDSRESRHLLTQRTYGIWHGVVAEADVGSVYGYRVSGPWNPEAGHRFDPHKILLDPYARRIVGTLGDARALLPYRDDPFGPQSTVDSLGHAPLAVVTAPLPASDAPRLETDWDRTVVYEVHVGSFTGAHPDVPENLRGTYLGLVHPAVLEHLRTLGVTAVELLPVHACLTEPGVRARGMRNHWGYSTGSYFAVEPSYASVPGAEVTEFRTMVDTLHEAGIEVILDVVYNHTCEGGVDGPSLSWRGLDARGYYLLDARGHDIDLTGCGNTVDAASPAVVRMVCDSLRYWVTELGVDGFRFDLASTLGRPGGWSFDPHAPMLSAIAADPILCRAKLIAEPWDATGPGYQVGGFGGVWSEWNDRYRDTLRRFFAGHGGVRELASRLAGSEDLFAPTGRRPWASVNFVTAHDGFTARDLVSYRAKHNEANGESNRDGTDNNLSVNHGVEGETEDPAVLAARDRHVRALLSTLALSTGTPMFLAGDELGHTQHGNNNAYCVPQGTSAADAHAIDWSRRDDALTATLGRALRLRRSAPVLRQQEFFAGRDTPSGEPDLMWFDHDGAEIVGDRWNDDHARTLQAWVDGSDVRIPALRHAGVETETFDSALLVVHSGGDADIVLPDHRRHGPDEAPGYVPVFDSATRDGRPVDASPVTAGSTVRVTGPIVLVYISTIPS</sequence>
<proteinExistence type="inferred from homology"/>
<evidence type="ECO:0000313" key="6">
    <source>
        <dbReference type="Proteomes" id="UP000703038"/>
    </source>
</evidence>
<accession>A0ABS2KSX8</accession>
<dbReference type="CDD" id="cd02856">
    <property type="entry name" value="E_set_GDE_Isoamylase_N"/>
    <property type="match status" value="1"/>
</dbReference>
<comment type="caution">
    <text evidence="5">The sequence shown here is derived from an EMBL/GenBank/DDBJ whole genome shotgun (WGS) entry which is preliminary data.</text>
</comment>
<dbReference type="InterPro" id="IPR013780">
    <property type="entry name" value="Glyco_hydro_b"/>
</dbReference>
<dbReference type="RefSeq" id="WP_204868011.1">
    <property type="nucleotide sequence ID" value="NZ_JAFBBK010000001.1"/>
</dbReference>
<reference evidence="5 6" key="1">
    <citation type="submission" date="2021-01" db="EMBL/GenBank/DDBJ databases">
        <title>Genomics of switchgrass bacterial isolates.</title>
        <authorList>
            <person name="Shade A."/>
        </authorList>
    </citation>
    <scope>NUCLEOTIDE SEQUENCE [LARGE SCALE GENOMIC DNA]</scope>
    <source>
        <strain evidence="5 6">PvP111</strain>
    </source>
</reference>
<dbReference type="PANTHER" id="PTHR43002">
    <property type="entry name" value="GLYCOGEN DEBRANCHING ENZYME"/>
    <property type="match status" value="1"/>
</dbReference>
<dbReference type="InterPro" id="IPR004193">
    <property type="entry name" value="Glyco_hydro_13_N"/>
</dbReference>
<dbReference type="SUPFAM" id="SSF81296">
    <property type="entry name" value="E set domains"/>
    <property type="match status" value="1"/>
</dbReference>
<comment type="similarity">
    <text evidence="1">Belongs to the glycosyl hydrolase 13 family.</text>
</comment>
<evidence type="ECO:0000313" key="5">
    <source>
        <dbReference type="EMBL" id="MBM7415065.1"/>
    </source>
</evidence>
<dbReference type="Gene3D" id="3.20.20.80">
    <property type="entry name" value="Glycosidases"/>
    <property type="match status" value="1"/>
</dbReference>
<dbReference type="Pfam" id="PF02922">
    <property type="entry name" value="CBM_48"/>
    <property type="match status" value="1"/>
</dbReference>
<evidence type="ECO:0000259" key="4">
    <source>
        <dbReference type="SMART" id="SM00642"/>
    </source>
</evidence>
<dbReference type="Proteomes" id="UP000703038">
    <property type="component" value="Unassembled WGS sequence"/>
</dbReference>
<dbReference type="SUPFAM" id="SSF51445">
    <property type="entry name" value="(Trans)glycosidases"/>
    <property type="match status" value="1"/>
</dbReference>
<dbReference type="EMBL" id="JAFBBK010000001">
    <property type="protein sequence ID" value="MBM7415065.1"/>
    <property type="molecule type" value="Genomic_DNA"/>
</dbReference>
<dbReference type="InterPro" id="IPR006047">
    <property type="entry name" value="GH13_cat_dom"/>
</dbReference>
<feature type="domain" description="Glycosyl hydrolase family 13 catalytic" evidence="4">
    <location>
        <begin position="169"/>
        <end position="578"/>
    </location>
</feature>
<dbReference type="SMART" id="SM00642">
    <property type="entry name" value="Aamy"/>
    <property type="match status" value="1"/>
</dbReference>
<dbReference type="EC" id="3.2.1.-" evidence="5"/>
<keyword evidence="6" id="KW-1185">Reference proteome</keyword>
<evidence type="ECO:0000256" key="1">
    <source>
        <dbReference type="ARBA" id="ARBA00008061"/>
    </source>
</evidence>